<feature type="signal peptide" evidence="1">
    <location>
        <begin position="1"/>
        <end position="20"/>
    </location>
</feature>
<dbReference type="Proteomes" id="UP000035681">
    <property type="component" value="Unplaced"/>
</dbReference>
<evidence type="ECO:0000256" key="1">
    <source>
        <dbReference type="SAM" id="SignalP"/>
    </source>
</evidence>
<accession>A0A0K0ER91</accession>
<dbReference type="AlphaFoldDB" id="A0A0K0ER91"/>
<organism evidence="3">
    <name type="scientific">Strongyloides stercoralis</name>
    <name type="common">Threadworm</name>
    <dbReference type="NCBI Taxonomy" id="6248"/>
    <lineage>
        <taxon>Eukaryota</taxon>
        <taxon>Metazoa</taxon>
        <taxon>Ecdysozoa</taxon>
        <taxon>Nematoda</taxon>
        <taxon>Chromadorea</taxon>
        <taxon>Rhabditida</taxon>
        <taxon>Tylenchina</taxon>
        <taxon>Panagrolaimomorpha</taxon>
        <taxon>Strongyloidoidea</taxon>
        <taxon>Strongyloididae</taxon>
        <taxon>Strongyloides</taxon>
    </lineage>
</organism>
<dbReference type="WBParaSite" id="SSTP_0001197600.1">
    <property type="protein sequence ID" value="SSTP_0001197600.1"/>
    <property type="gene ID" value="SSTP_0001197600"/>
</dbReference>
<proteinExistence type="predicted"/>
<keyword evidence="2" id="KW-1185">Reference proteome</keyword>
<evidence type="ECO:0000313" key="3">
    <source>
        <dbReference type="WBParaSite" id="SSTP_0001197600.1"/>
    </source>
</evidence>
<sequence>MKIIILLTIFVIISIDICYGKILRSSPLSNLCPKYLTYNKNTNACEVEIPPEFDNIDIDKVAGYCINGECPKGLKCIDKIKFPFCGQHFTTVQEANDYYNDKEL</sequence>
<name>A0A0K0ER91_STRER</name>
<reference evidence="3" key="1">
    <citation type="submission" date="2015-08" db="UniProtKB">
        <authorList>
            <consortium name="WormBaseParasite"/>
        </authorList>
    </citation>
    <scope>IDENTIFICATION</scope>
</reference>
<dbReference type="WBParaSite" id="TCONS_00000706.p1">
    <property type="protein sequence ID" value="TCONS_00000706.p1"/>
    <property type="gene ID" value="XLOC_000682"/>
</dbReference>
<feature type="chain" id="PRO_5005328507" evidence="1">
    <location>
        <begin position="21"/>
        <end position="104"/>
    </location>
</feature>
<evidence type="ECO:0000313" key="2">
    <source>
        <dbReference type="Proteomes" id="UP000035681"/>
    </source>
</evidence>
<keyword evidence="1" id="KW-0732">Signal</keyword>
<protein>
    <submittedName>
        <fullName evidence="3">Secreted protein</fullName>
    </submittedName>
</protein>